<dbReference type="AlphaFoldDB" id="A0A098LCV8"/>
<accession>A0A098LCV8</accession>
<proteinExistence type="predicted"/>
<keyword evidence="2" id="KW-1185">Reference proteome</keyword>
<gene>
    <name evidence="1" type="ORF">MYP_1446</name>
</gene>
<evidence type="ECO:0000313" key="2">
    <source>
        <dbReference type="Proteomes" id="UP000030185"/>
    </source>
</evidence>
<organism evidence="1 2">
    <name type="scientific">Sporocytophaga myxococcoides</name>
    <dbReference type="NCBI Taxonomy" id="153721"/>
    <lineage>
        <taxon>Bacteria</taxon>
        <taxon>Pseudomonadati</taxon>
        <taxon>Bacteroidota</taxon>
        <taxon>Cytophagia</taxon>
        <taxon>Cytophagales</taxon>
        <taxon>Cytophagaceae</taxon>
        <taxon>Sporocytophaga</taxon>
    </lineage>
</organism>
<comment type="caution">
    <text evidence="1">The sequence shown here is derived from an EMBL/GenBank/DDBJ whole genome shotgun (WGS) entry which is preliminary data.</text>
</comment>
<name>A0A098LCV8_9BACT</name>
<sequence length="102" mass="11207">MKWLIGLIAFLGISVFSYGQGEKAKEQEEEVSISCAWVDNENIVCFAVPEGEGGATDSLNQDGVEVEEEVIPKETPIPNSNSNREGKNINNNVVVEKRKILL</sequence>
<dbReference type="RefSeq" id="WP_156140377.1">
    <property type="nucleotide sequence ID" value="NZ_BBLT01000002.1"/>
</dbReference>
<dbReference type="EMBL" id="BBLT01000002">
    <property type="protein sequence ID" value="GAL84218.1"/>
    <property type="molecule type" value="Genomic_DNA"/>
</dbReference>
<reference evidence="1 2" key="1">
    <citation type="submission" date="2014-09" db="EMBL/GenBank/DDBJ databases">
        <title>Sporocytophaga myxococcoides PG-01 genome sequencing.</title>
        <authorList>
            <person name="Liu L."/>
            <person name="Gao P.J."/>
            <person name="Chen G.J."/>
            <person name="Wang L.S."/>
        </authorList>
    </citation>
    <scope>NUCLEOTIDE SEQUENCE [LARGE SCALE GENOMIC DNA]</scope>
    <source>
        <strain evidence="1 2">PG-01</strain>
    </source>
</reference>
<protein>
    <submittedName>
        <fullName evidence="1">Uncharacterized protein</fullName>
    </submittedName>
</protein>
<dbReference type="OrthoDB" id="9842962at2"/>
<evidence type="ECO:0000313" key="1">
    <source>
        <dbReference type="EMBL" id="GAL84218.1"/>
    </source>
</evidence>
<dbReference type="Proteomes" id="UP000030185">
    <property type="component" value="Unassembled WGS sequence"/>
</dbReference>